<evidence type="ECO:0000256" key="5">
    <source>
        <dbReference type="RuleBase" id="RU363050"/>
    </source>
</evidence>
<keyword evidence="10" id="KW-1185">Reference proteome</keyword>
<dbReference type="InterPro" id="IPR059169">
    <property type="entry name" value="GCP5_N_ext"/>
</dbReference>
<dbReference type="Pfam" id="PF14609">
    <property type="entry name" value="GCP5-Mod21_N"/>
    <property type="match status" value="1"/>
</dbReference>
<feature type="domain" description="Gamma tubulin complex component C-terminal" evidence="6">
    <location>
        <begin position="610"/>
        <end position="887"/>
    </location>
</feature>
<dbReference type="RefSeq" id="XP_002544430.1">
    <property type="nucleotide sequence ID" value="XM_002544384.1"/>
</dbReference>
<dbReference type="STRING" id="336963.C4JM89"/>
<dbReference type="GO" id="GO:0005816">
    <property type="term" value="C:spindle pole body"/>
    <property type="evidence" value="ECO:0007669"/>
    <property type="project" value="UniProtKB-ARBA"/>
</dbReference>
<dbReference type="InterPro" id="IPR040457">
    <property type="entry name" value="GCP_C"/>
</dbReference>
<accession>C4JM89</accession>
<proteinExistence type="inferred from homology"/>
<evidence type="ECO:0000259" key="7">
    <source>
        <dbReference type="Pfam" id="PF14609"/>
    </source>
</evidence>
<keyword evidence="4 5" id="KW-0206">Cytoskeleton</keyword>
<dbReference type="EMBL" id="CH476616">
    <property type="protein sequence ID" value="EEP79101.1"/>
    <property type="molecule type" value="Genomic_DNA"/>
</dbReference>
<dbReference type="PANTHER" id="PTHR19302:SF33">
    <property type="entry name" value="GAMMA-TUBULIN COMPLEX COMPONENT 5"/>
    <property type="match status" value="1"/>
</dbReference>
<dbReference type="GO" id="GO:0051225">
    <property type="term" value="P:spindle assembly"/>
    <property type="evidence" value="ECO:0007669"/>
    <property type="project" value="TreeGrafter"/>
</dbReference>
<dbReference type="VEuPathDB" id="FungiDB:UREG_03947"/>
<dbReference type="GO" id="GO:0000278">
    <property type="term" value="P:mitotic cell cycle"/>
    <property type="evidence" value="ECO:0007669"/>
    <property type="project" value="TreeGrafter"/>
</dbReference>
<feature type="domain" description="Gamma tubulin complex component protein N-terminal" evidence="8">
    <location>
        <begin position="227"/>
        <end position="482"/>
    </location>
</feature>
<dbReference type="Gene3D" id="1.20.120.1900">
    <property type="entry name" value="Gamma-tubulin complex, C-terminal domain"/>
    <property type="match status" value="1"/>
</dbReference>
<dbReference type="InterPro" id="IPR042241">
    <property type="entry name" value="GCP_C_sf"/>
</dbReference>
<sequence length="893" mass="101593">MATAIQISALTDELISIVANISDSSSPRFKDLKSLTRRLLKQSPACRTDKFEVARRLDGLQEKFQILGNDPLADALHQRLVELDARNRYWSPEVLFLLLELSDEPATKSKPGAIEQLKPPDPPPVLTWSDLGTSDLDQENIWDFIDYTNGSSDDNLSTASSDVSIPRIIPQSSRVPLDEFIPPGDIFLNVEDKALVSSIQKSLAWRNASNGTSFEENSALTELQVTREVIFMLQGLPNSLFRDVQDAIEVDPRFSMNHASKKALGSILGAFGHIGVCVRRLRAFSAGPLLIPFMQMFQRELEKLVSEFNEFLSNKQIQCSARTGSPLISLLELFDVVHKETKLLVDLADLVAKYETSTEQREFLCLDLLYDLTCAKQAAAEDGDFKTIAKIFLRCFEIYAKPIQLWMRTGMLDESLGSFFVKRSAGSTDLKHLWQDWYVLEKALSEFYGPKLLRPAAEKIFTAGKSMVFLRNLGVLPETLDLTEEPIIADVDIFSEKDISQLVPFSGLLQTSLGRLMNANHAIASSILRTELDEKCGLWLSLQALDYIYLAKDTTLLMAVDQRIFDLIDKGRQSWNDRFLLTENFQQAFGNLSCINADRIIARAAKISPRDFERLCRSVKILKALSVDYVLPWPIANIISKQAMLTYQRVSTFLMQIRRAKYVLEKQCSNKPKHLRLEGYTKEDILAFSIRHHLLWFLNIVYYHFTELVAFPSGNELRKEMTHAKDVDQMISVFQSFTSSLEEQCLLSQPLAPIYQAIISLFDLCLRFSDVQVARYAEYQHDQANQSTTYLHLSRPYRRRHRLASKDEDTSSDEDEDDSEEHIINDTMFGDGNSTCISFAELSYRERLLDVKEKFDQLCGFIKAGLRGVGRVNGRNSWEMLADRLEWKSDTLV</sequence>
<evidence type="ECO:0000313" key="10">
    <source>
        <dbReference type="Proteomes" id="UP000002058"/>
    </source>
</evidence>
<feature type="domain" description="Gamma-Tubulin ring complex non-core subunit mod21 N-terminal" evidence="7">
    <location>
        <begin position="66"/>
        <end position="153"/>
    </location>
</feature>
<evidence type="ECO:0000256" key="4">
    <source>
        <dbReference type="ARBA" id="ARBA00023212"/>
    </source>
</evidence>
<dbReference type="GO" id="GO:0043015">
    <property type="term" value="F:gamma-tubulin binding"/>
    <property type="evidence" value="ECO:0007669"/>
    <property type="project" value="InterPro"/>
</dbReference>
<dbReference type="CDD" id="cd22572">
    <property type="entry name" value="GCP5_NTD"/>
    <property type="match status" value="1"/>
</dbReference>
<name>C4JM89_UNCRE</name>
<dbReference type="InterPro" id="IPR041470">
    <property type="entry name" value="GCP_N"/>
</dbReference>
<reference evidence="10" key="1">
    <citation type="journal article" date="2009" name="Genome Res.">
        <title>Comparative genomic analyses of the human fungal pathogens Coccidioides and their relatives.</title>
        <authorList>
            <person name="Sharpton T.J."/>
            <person name="Stajich J.E."/>
            <person name="Rounsley S.D."/>
            <person name="Gardner M.J."/>
            <person name="Wortman J.R."/>
            <person name="Jordar V.S."/>
            <person name="Maiti R."/>
            <person name="Kodira C.D."/>
            <person name="Neafsey D.E."/>
            <person name="Zeng Q."/>
            <person name="Hung C.-Y."/>
            <person name="McMahan C."/>
            <person name="Muszewska A."/>
            <person name="Grynberg M."/>
            <person name="Mandel M.A."/>
            <person name="Kellner E.M."/>
            <person name="Barker B.M."/>
            <person name="Galgiani J.N."/>
            <person name="Orbach M.J."/>
            <person name="Kirkland T.N."/>
            <person name="Cole G.T."/>
            <person name="Henn M.R."/>
            <person name="Birren B.W."/>
            <person name="Taylor J.W."/>
        </authorList>
    </citation>
    <scope>NUCLEOTIDE SEQUENCE [LARGE SCALE GENOMIC DNA]</scope>
    <source>
        <strain evidence="10">UAMH 1704</strain>
    </source>
</reference>
<evidence type="ECO:0000259" key="6">
    <source>
        <dbReference type="Pfam" id="PF04130"/>
    </source>
</evidence>
<gene>
    <name evidence="9" type="ORF">UREG_03947</name>
</gene>
<dbReference type="InParanoid" id="C4JM89"/>
<dbReference type="eggNOG" id="KOG4344">
    <property type="taxonomic scope" value="Eukaryota"/>
</dbReference>
<evidence type="ECO:0000256" key="3">
    <source>
        <dbReference type="ARBA" id="ARBA00022701"/>
    </source>
</evidence>
<dbReference type="GO" id="GO:0000922">
    <property type="term" value="C:spindle pole"/>
    <property type="evidence" value="ECO:0007669"/>
    <property type="project" value="InterPro"/>
</dbReference>
<evidence type="ECO:0000259" key="8">
    <source>
        <dbReference type="Pfam" id="PF17681"/>
    </source>
</evidence>
<protein>
    <recommendedName>
        <fullName evidence="5">Spindle pole body component</fullName>
    </recommendedName>
</protein>
<dbReference type="KEGG" id="ure:UREG_03947"/>
<dbReference type="OrthoDB" id="66546at2759"/>
<organism evidence="9 10">
    <name type="scientific">Uncinocarpus reesii (strain UAMH 1704)</name>
    <dbReference type="NCBI Taxonomy" id="336963"/>
    <lineage>
        <taxon>Eukaryota</taxon>
        <taxon>Fungi</taxon>
        <taxon>Dikarya</taxon>
        <taxon>Ascomycota</taxon>
        <taxon>Pezizomycotina</taxon>
        <taxon>Eurotiomycetes</taxon>
        <taxon>Eurotiomycetidae</taxon>
        <taxon>Onygenales</taxon>
        <taxon>Onygenaceae</taxon>
        <taxon>Uncinocarpus</taxon>
    </lineage>
</organism>
<keyword evidence="3 5" id="KW-0493">Microtubule</keyword>
<keyword evidence="2 5" id="KW-0963">Cytoplasm</keyword>
<evidence type="ECO:0000256" key="1">
    <source>
        <dbReference type="ARBA" id="ARBA00010337"/>
    </source>
</evidence>
<dbReference type="HOGENOM" id="CLU_010106_0_0_1"/>
<comment type="similarity">
    <text evidence="1 5">Belongs to the TUBGCP family.</text>
</comment>
<dbReference type="AlphaFoldDB" id="C4JM89"/>
<dbReference type="GO" id="GO:0005874">
    <property type="term" value="C:microtubule"/>
    <property type="evidence" value="ECO:0007669"/>
    <property type="project" value="UniProtKB-KW"/>
</dbReference>
<dbReference type="OMA" id="RTNQFEV"/>
<dbReference type="Pfam" id="PF04130">
    <property type="entry name" value="GCP_C_terminal"/>
    <property type="match status" value="1"/>
</dbReference>
<dbReference type="InterPro" id="IPR007259">
    <property type="entry name" value="GCP"/>
</dbReference>
<dbReference type="GO" id="GO:0031122">
    <property type="term" value="P:cytoplasmic microtubule organization"/>
    <property type="evidence" value="ECO:0007669"/>
    <property type="project" value="TreeGrafter"/>
</dbReference>
<comment type="subcellular location">
    <subcellularLocation>
        <location evidence="5">Cytoplasm</location>
        <location evidence="5">Cytoskeleton</location>
        <location evidence="5">Microtubule organizing center</location>
    </subcellularLocation>
</comment>
<evidence type="ECO:0000313" key="9">
    <source>
        <dbReference type="EMBL" id="EEP79101.1"/>
    </source>
</evidence>
<dbReference type="Pfam" id="PF17681">
    <property type="entry name" value="GCP_N_terminal"/>
    <property type="match status" value="1"/>
</dbReference>
<dbReference type="GO" id="GO:0000930">
    <property type="term" value="C:gamma-tubulin complex"/>
    <property type="evidence" value="ECO:0007669"/>
    <property type="project" value="UniProtKB-ARBA"/>
</dbReference>
<dbReference type="GO" id="GO:0051321">
    <property type="term" value="P:meiotic cell cycle"/>
    <property type="evidence" value="ECO:0007669"/>
    <property type="project" value="TreeGrafter"/>
</dbReference>
<dbReference type="Proteomes" id="UP000002058">
    <property type="component" value="Unassembled WGS sequence"/>
</dbReference>
<dbReference type="InterPro" id="IPR032797">
    <property type="entry name" value="Mod21_N"/>
</dbReference>
<dbReference type="GO" id="GO:0007020">
    <property type="term" value="P:microtubule nucleation"/>
    <property type="evidence" value="ECO:0007669"/>
    <property type="project" value="InterPro"/>
</dbReference>
<evidence type="ECO:0000256" key="2">
    <source>
        <dbReference type="ARBA" id="ARBA00022490"/>
    </source>
</evidence>
<dbReference type="GO" id="GO:0051011">
    <property type="term" value="F:microtubule minus-end binding"/>
    <property type="evidence" value="ECO:0007669"/>
    <property type="project" value="TreeGrafter"/>
</dbReference>
<dbReference type="PANTHER" id="PTHR19302">
    <property type="entry name" value="GAMMA TUBULIN COMPLEX PROTEIN"/>
    <property type="match status" value="1"/>
</dbReference>
<dbReference type="GeneID" id="8444729"/>